<name>A0A0B7HU00_9FLAO</name>
<evidence type="ECO:0000313" key="3">
    <source>
        <dbReference type="Proteomes" id="UP000044026"/>
    </source>
</evidence>
<comment type="cofactor">
    <cofactor evidence="1">
        <name>pyridoxal 5'-phosphate</name>
        <dbReference type="ChEBI" id="CHEBI:597326"/>
    </cofactor>
</comment>
<dbReference type="Pfam" id="PF00202">
    <property type="entry name" value="Aminotran_3"/>
    <property type="match status" value="1"/>
</dbReference>
<evidence type="ECO:0008006" key="4">
    <source>
        <dbReference type="Google" id="ProtNLM"/>
    </source>
</evidence>
<dbReference type="InterPro" id="IPR005814">
    <property type="entry name" value="Aminotrans_3"/>
</dbReference>
<reference evidence="2 3" key="1">
    <citation type="submission" date="2015-01" db="EMBL/GenBank/DDBJ databases">
        <authorList>
            <person name="Xiang T."/>
            <person name="Song Y."/>
            <person name="Huang L."/>
            <person name="Wang B."/>
            <person name="Wu P."/>
        </authorList>
    </citation>
    <scope>NUCLEOTIDE SEQUENCE [LARGE SCALE GENOMIC DNA]</scope>
    <source>
        <strain evidence="2 3">Cc12</strain>
    </source>
</reference>
<accession>A0A0B7HU00</accession>
<dbReference type="InterPro" id="IPR015424">
    <property type="entry name" value="PyrdxlP-dep_Trfase"/>
</dbReference>
<evidence type="ECO:0000313" key="2">
    <source>
        <dbReference type="EMBL" id="CEN40993.1"/>
    </source>
</evidence>
<dbReference type="InterPro" id="IPR015421">
    <property type="entry name" value="PyrdxlP-dep_Trfase_major"/>
</dbReference>
<dbReference type="EMBL" id="CDOE01000079">
    <property type="protein sequence ID" value="CEN40993.1"/>
    <property type="molecule type" value="Genomic_DNA"/>
</dbReference>
<gene>
    <name evidence="2" type="ORF">CCAN12_800019</name>
</gene>
<dbReference type="Gene3D" id="3.40.640.10">
    <property type="entry name" value="Type I PLP-dependent aspartate aminotransferase-like (Major domain)"/>
    <property type="match status" value="1"/>
</dbReference>
<dbReference type="Proteomes" id="UP000044026">
    <property type="component" value="Unassembled WGS sequence"/>
</dbReference>
<dbReference type="SUPFAM" id="SSF53383">
    <property type="entry name" value="PLP-dependent transferases"/>
    <property type="match status" value="1"/>
</dbReference>
<evidence type="ECO:0000256" key="1">
    <source>
        <dbReference type="ARBA" id="ARBA00001933"/>
    </source>
</evidence>
<organism evidence="2 3">
    <name type="scientific">Capnocytophaga canimorsus</name>
    <dbReference type="NCBI Taxonomy" id="28188"/>
    <lineage>
        <taxon>Bacteria</taxon>
        <taxon>Pseudomonadati</taxon>
        <taxon>Bacteroidota</taxon>
        <taxon>Flavobacteriia</taxon>
        <taxon>Flavobacteriales</taxon>
        <taxon>Flavobacteriaceae</taxon>
        <taxon>Capnocytophaga</taxon>
    </lineage>
</organism>
<dbReference type="GO" id="GO:0030170">
    <property type="term" value="F:pyridoxal phosphate binding"/>
    <property type="evidence" value="ECO:0007669"/>
    <property type="project" value="InterPro"/>
</dbReference>
<proteinExistence type="predicted"/>
<dbReference type="GO" id="GO:0008483">
    <property type="term" value="F:transaminase activity"/>
    <property type="evidence" value="ECO:0007669"/>
    <property type="project" value="InterPro"/>
</dbReference>
<sequence>MIFDEVMTGFRLAKGGAQEVFGVDADIVTFGKGYREEGFPVGAFAARNEIMQFFGSRRTCLSSRNFKRKSTCYECWFGNAYRVEQSL</sequence>
<dbReference type="PANTHER" id="PTHR43713:SF3">
    <property type="entry name" value="GLUTAMATE-1-SEMIALDEHYDE 2,1-AMINOMUTASE 1, CHLOROPLASTIC-RELATED"/>
    <property type="match status" value="1"/>
</dbReference>
<dbReference type="AlphaFoldDB" id="A0A0B7HU00"/>
<protein>
    <recommendedName>
        <fullName evidence="4">Glutamate-1-semialdehyde 2,1-aminomutase</fullName>
    </recommendedName>
</protein>
<dbReference type="PANTHER" id="PTHR43713">
    <property type="entry name" value="GLUTAMATE-1-SEMIALDEHYDE 2,1-AMINOMUTASE"/>
    <property type="match status" value="1"/>
</dbReference>